<comment type="caution">
    <text evidence="1">The sequence shown here is derived from an EMBL/GenBank/DDBJ whole genome shotgun (WGS) entry which is preliminary data.</text>
</comment>
<reference evidence="1" key="1">
    <citation type="submission" date="2020-05" db="EMBL/GenBank/DDBJ databases">
        <title>Mycena genomes resolve the evolution of fungal bioluminescence.</title>
        <authorList>
            <person name="Tsai I.J."/>
        </authorList>
    </citation>
    <scope>NUCLEOTIDE SEQUENCE</scope>
    <source>
        <strain evidence="1">CCC161011</strain>
    </source>
</reference>
<dbReference type="OrthoDB" id="2922096at2759"/>
<proteinExistence type="predicted"/>
<keyword evidence="2" id="KW-1185">Reference proteome</keyword>
<dbReference type="AlphaFoldDB" id="A0A8H6YCH9"/>
<sequence length="414" mass="47138">MKRENARLRLRLSDIESQLLEMESDPTNRRFSTRLKQERQRQLVKEKMSVQESLDLIIYPILSIPVEITSEIFLHCLSPVDAAQPNQKLAPMLLGRICRIWRHIAHSDPRLWAALKIDYYGFGPNALLVQDWLHRAGSVPLSLSLVLRSDHCSFFQHTSCFFPSSTVLTDHWPRLTSFCGENLTLIECLDLLVRAPKLIWCKFIYITGSLRPTSPARALLPDLKDLTVTTRPNLGLHRLLLLLDSLTLPGLRFLSLSCTLRRFDDAPFLSFLQRAPGIQTFALRSISISPEDGDFTTILSAMPALSSLEVHPNSAAVLFNILRKLDESTTFLPRMHKLRFSAFHRVSWEDRFTQTLVDALTSRWETSSGAAQLVDFEFLIQMDPVAGLDPCIVECISKLQEKGMRIYVGPPTWV</sequence>
<dbReference type="EMBL" id="JACAZI010000007">
    <property type="protein sequence ID" value="KAF7355942.1"/>
    <property type="molecule type" value="Genomic_DNA"/>
</dbReference>
<name>A0A8H6YCH9_9AGAR</name>
<accession>A0A8H6YCH9</accession>
<evidence type="ECO:0000313" key="1">
    <source>
        <dbReference type="EMBL" id="KAF7355942.1"/>
    </source>
</evidence>
<gene>
    <name evidence="1" type="ORF">MVEN_00923400</name>
</gene>
<dbReference type="Proteomes" id="UP000620124">
    <property type="component" value="Unassembled WGS sequence"/>
</dbReference>
<protein>
    <submittedName>
        <fullName evidence="1">WD40 repeat-like protein</fullName>
    </submittedName>
</protein>
<organism evidence="1 2">
    <name type="scientific">Mycena venus</name>
    <dbReference type="NCBI Taxonomy" id="2733690"/>
    <lineage>
        <taxon>Eukaryota</taxon>
        <taxon>Fungi</taxon>
        <taxon>Dikarya</taxon>
        <taxon>Basidiomycota</taxon>
        <taxon>Agaricomycotina</taxon>
        <taxon>Agaricomycetes</taxon>
        <taxon>Agaricomycetidae</taxon>
        <taxon>Agaricales</taxon>
        <taxon>Marasmiineae</taxon>
        <taxon>Mycenaceae</taxon>
        <taxon>Mycena</taxon>
    </lineage>
</organism>
<evidence type="ECO:0000313" key="2">
    <source>
        <dbReference type="Proteomes" id="UP000620124"/>
    </source>
</evidence>